<proteinExistence type="predicted"/>
<gene>
    <name evidence="2" type="ORF">SAMN02745195_01533</name>
</gene>
<feature type="transmembrane region" description="Helical" evidence="1">
    <location>
        <begin position="68"/>
        <end position="99"/>
    </location>
</feature>
<keyword evidence="3" id="KW-1185">Reference proteome</keyword>
<dbReference type="EMBL" id="FQUR01000011">
    <property type="protein sequence ID" value="SHE95151.1"/>
    <property type="molecule type" value="Genomic_DNA"/>
</dbReference>
<protein>
    <submittedName>
        <fullName evidence="2">Uncharacterized protein</fullName>
    </submittedName>
</protein>
<accession>A0A1M4XP13</accession>
<name>A0A1M4XP13_9THEO</name>
<feature type="transmembrane region" description="Helical" evidence="1">
    <location>
        <begin position="7"/>
        <end position="23"/>
    </location>
</feature>
<sequence length="111" mass="12805">MIKGIQKIFFIILPMLIIVFPLATLKNVYVNFIFVSLLNFVTVLSIFHDLKIMVKNIKAIQKRNNIKFLLYVIMIAAGILAYLIVFLWLVWCFIGALYIKGVILINTKISI</sequence>
<keyword evidence="1" id="KW-0812">Transmembrane</keyword>
<reference evidence="3" key="1">
    <citation type="submission" date="2016-11" db="EMBL/GenBank/DDBJ databases">
        <authorList>
            <person name="Varghese N."/>
            <person name="Submissions S."/>
        </authorList>
    </citation>
    <scope>NUCLEOTIDE SEQUENCE [LARGE SCALE GENOMIC DNA]</scope>
    <source>
        <strain evidence="3">DSM 18761</strain>
    </source>
</reference>
<dbReference type="AlphaFoldDB" id="A0A1M4XP13"/>
<keyword evidence="1" id="KW-1133">Transmembrane helix</keyword>
<evidence type="ECO:0000313" key="2">
    <source>
        <dbReference type="EMBL" id="SHE95151.1"/>
    </source>
</evidence>
<feature type="transmembrane region" description="Helical" evidence="1">
    <location>
        <begin position="29"/>
        <end position="47"/>
    </location>
</feature>
<dbReference type="Proteomes" id="UP000184127">
    <property type="component" value="Unassembled WGS sequence"/>
</dbReference>
<evidence type="ECO:0000256" key="1">
    <source>
        <dbReference type="SAM" id="Phobius"/>
    </source>
</evidence>
<dbReference type="RefSeq" id="WP_072968835.1">
    <property type="nucleotide sequence ID" value="NZ_FQUR01000011.1"/>
</dbReference>
<keyword evidence="1" id="KW-0472">Membrane</keyword>
<evidence type="ECO:0000313" key="3">
    <source>
        <dbReference type="Proteomes" id="UP000184127"/>
    </source>
</evidence>
<organism evidence="2 3">
    <name type="scientific">Thermoanaerobacter uzonensis DSM 18761</name>
    <dbReference type="NCBI Taxonomy" id="1123369"/>
    <lineage>
        <taxon>Bacteria</taxon>
        <taxon>Bacillati</taxon>
        <taxon>Bacillota</taxon>
        <taxon>Clostridia</taxon>
        <taxon>Thermoanaerobacterales</taxon>
        <taxon>Thermoanaerobacteraceae</taxon>
        <taxon>Thermoanaerobacter</taxon>
    </lineage>
</organism>